<feature type="transmembrane region" description="Helical" evidence="2">
    <location>
        <begin position="342"/>
        <end position="360"/>
    </location>
</feature>
<gene>
    <name evidence="3" type="ORF">Esi_0327_0002</name>
</gene>
<keyword evidence="2" id="KW-0472">Membrane</keyword>
<feature type="transmembrane region" description="Helical" evidence="2">
    <location>
        <begin position="366"/>
        <end position="383"/>
    </location>
</feature>
<dbReference type="PANTHER" id="PTHR47380">
    <property type="entry name" value="OS02G0533000 PROTEIN"/>
    <property type="match status" value="1"/>
</dbReference>
<reference evidence="3 4" key="1">
    <citation type="journal article" date="2010" name="Nature">
        <title>The Ectocarpus genome and the independent evolution of multicellularity in brown algae.</title>
        <authorList>
            <person name="Cock J.M."/>
            <person name="Sterck L."/>
            <person name="Rouze P."/>
            <person name="Scornet D."/>
            <person name="Allen A.E."/>
            <person name="Amoutzias G."/>
            <person name="Anthouard V."/>
            <person name="Artiguenave F."/>
            <person name="Aury J.M."/>
            <person name="Badger J.H."/>
            <person name="Beszteri B."/>
            <person name="Billiau K."/>
            <person name="Bonnet E."/>
            <person name="Bothwell J.H."/>
            <person name="Bowler C."/>
            <person name="Boyen C."/>
            <person name="Brownlee C."/>
            <person name="Carrano C.J."/>
            <person name="Charrier B."/>
            <person name="Cho G.Y."/>
            <person name="Coelho S.M."/>
            <person name="Collen J."/>
            <person name="Corre E."/>
            <person name="Da Silva C."/>
            <person name="Delage L."/>
            <person name="Delaroque N."/>
            <person name="Dittami S.M."/>
            <person name="Doulbeau S."/>
            <person name="Elias M."/>
            <person name="Farnham G."/>
            <person name="Gachon C.M."/>
            <person name="Gschloessl B."/>
            <person name="Heesch S."/>
            <person name="Jabbari K."/>
            <person name="Jubin C."/>
            <person name="Kawai H."/>
            <person name="Kimura K."/>
            <person name="Kloareg B."/>
            <person name="Kupper F.C."/>
            <person name="Lang D."/>
            <person name="Le Bail A."/>
            <person name="Leblanc C."/>
            <person name="Lerouge P."/>
            <person name="Lohr M."/>
            <person name="Lopez P.J."/>
            <person name="Martens C."/>
            <person name="Maumus F."/>
            <person name="Michel G."/>
            <person name="Miranda-Saavedra D."/>
            <person name="Morales J."/>
            <person name="Moreau H."/>
            <person name="Motomura T."/>
            <person name="Nagasato C."/>
            <person name="Napoli C.A."/>
            <person name="Nelson D.R."/>
            <person name="Nyvall-Collen P."/>
            <person name="Peters A.F."/>
            <person name="Pommier C."/>
            <person name="Potin P."/>
            <person name="Poulain J."/>
            <person name="Quesneville H."/>
            <person name="Read B."/>
            <person name="Rensing S.A."/>
            <person name="Ritter A."/>
            <person name="Rousvoal S."/>
            <person name="Samanta M."/>
            <person name="Samson G."/>
            <person name="Schroeder D.C."/>
            <person name="Segurens B."/>
            <person name="Strittmatter M."/>
            <person name="Tonon T."/>
            <person name="Tregear J.W."/>
            <person name="Valentin K."/>
            <person name="von Dassow P."/>
            <person name="Yamagishi T."/>
            <person name="Van de Peer Y."/>
            <person name="Wincker P."/>
        </authorList>
    </citation>
    <scope>NUCLEOTIDE SEQUENCE [LARGE SCALE GENOMIC DNA]</scope>
    <source>
        <strain evidence="4">Ec32 / CCAP1310/4</strain>
    </source>
</reference>
<dbReference type="EMBL" id="FN649743">
    <property type="protein sequence ID" value="CBJ32283.1"/>
    <property type="molecule type" value="Genomic_DNA"/>
</dbReference>
<dbReference type="Proteomes" id="UP000002630">
    <property type="component" value="Linkage Group LG18"/>
</dbReference>
<dbReference type="InParanoid" id="D7FXE6"/>
<proteinExistence type="predicted"/>
<dbReference type="InterPro" id="IPR044200">
    <property type="entry name" value="At5g03900-like"/>
</dbReference>
<feature type="compositionally biased region" description="Basic and acidic residues" evidence="1">
    <location>
        <begin position="125"/>
        <end position="143"/>
    </location>
</feature>
<dbReference type="AlphaFoldDB" id="D7FXE6"/>
<evidence type="ECO:0000313" key="4">
    <source>
        <dbReference type="Proteomes" id="UP000002630"/>
    </source>
</evidence>
<keyword evidence="2" id="KW-0812">Transmembrane</keyword>
<evidence type="ECO:0000256" key="2">
    <source>
        <dbReference type="SAM" id="Phobius"/>
    </source>
</evidence>
<keyword evidence="4" id="KW-1185">Reference proteome</keyword>
<evidence type="ECO:0000256" key="1">
    <source>
        <dbReference type="SAM" id="MobiDB-lite"/>
    </source>
</evidence>
<protein>
    <submittedName>
        <fullName evidence="3">Uncharacterized protein</fullName>
    </submittedName>
</protein>
<evidence type="ECO:0000313" key="3">
    <source>
        <dbReference type="EMBL" id="CBJ32283.1"/>
    </source>
</evidence>
<keyword evidence="2" id="KW-1133">Transmembrane helix</keyword>
<dbReference type="OrthoDB" id="4518at2759"/>
<feature type="region of interest" description="Disordered" evidence="1">
    <location>
        <begin position="1"/>
        <end position="21"/>
    </location>
</feature>
<dbReference type="EMBL" id="FN648517">
    <property type="protein sequence ID" value="CBJ32283.1"/>
    <property type="molecule type" value="Genomic_DNA"/>
</dbReference>
<accession>D7FXE6</accession>
<organism evidence="3 4">
    <name type="scientific">Ectocarpus siliculosus</name>
    <name type="common">Brown alga</name>
    <name type="synonym">Conferva siliculosa</name>
    <dbReference type="NCBI Taxonomy" id="2880"/>
    <lineage>
        <taxon>Eukaryota</taxon>
        <taxon>Sar</taxon>
        <taxon>Stramenopiles</taxon>
        <taxon>Ochrophyta</taxon>
        <taxon>PX clade</taxon>
        <taxon>Phaeophyceae</taxon>
        <taxon>Ectocarpales</taxon>
        <taxon>Ectocarpaceae</taxon>
        <taxon>Ectocarpus</taxon>
    </lineage>
</organism>
<sequence length="387" mass="41697">MAKKSGISKFQSSCCHESGGCGTDRVLLGSWFSDENRSASFGRKRRRQEPYGRLWLPLASSATPTPTPTPASIENDGTAAKGDGAPANSSNEVASDESRPVGSGGRVAGDMFEFGTNRRTGRPALGRDEAYKTARSPKDESSGRSRRRSSAPGRLRLKWGVDLDIPVPVALEALVKGPWDPQGDMWKRQLDMAAQVISRSGGVVFMEQLAPILNPREGPPEWYRVCADAGGGFYEKGDKSDISVDAVGGEALVLRVLLDLNGSPEVTSDGDILYVFPGFARGKRGREGSIEADYHSEESETGSTAAPEVLQFEEVPRLLEALPKIIPDQGPKVVKELFQRTALSGLALFLSMCLVLGQLIFNSWPIWLATGELAGVALVVASFENQR</sequence>
<feature type="region of interest" description="Disordered" evidence="1">
    <location>
        <begin position="37"/>
        <end position="152"/>
    </location>
</feature>
<dbReference type="PANTHER" id="PTHR47380:SF4">
    <property type="entry name" value="OS02G0533000 PROTEIN"/>
    <property type="match status" value="1"/>
</dbReference>
<name>D7FXE6_ECTSI</name>